<dbReference type="PANTHER" id="PTHR45703">
    <property type="entry name" value="DYNEIN HEAVY CHAIN"/>
    <property type="match status" value="1"/>
</dbReference>
<gene>
    <name evidence="2" type="ORF">niasHS_003963</name>
</gene>
<reference evidence="2 3" key="1">
    <citation type="submission" date="2024-10" db="EMBL/GenBank/DDBJ databases">
        <authorList>
            <person name="Kim D."/>
        </authorList>
    </citation>
    <scope>NUCLEOTIDE SEQUENCE [LARGE SCALE GENOMIC DNA]</scope>
    <source>
        <strain evidence="2">Taebaek</strain>
    </source>
</reference>
<dbReference type="EMBL" id="JBICCN010000054">
    <property type="protein sequence ID" value="KAL3097515.1"/>
    <property type="molecule type" value="Genomic_DNA"/>
</dbReference>
<feature type="domain" description="Dynein heavy chain AAA lid" evidence="1">
    <location>
        <begin position="36"/>
        <end position="159"/>
    </location>
</feature>
<dbReference type="InterPro" id="IPR026983">
    <property type="entry name" value="DHC"/>
</dbReference>
<name>A0ABD2K3P8_HETSC</name>
<sequence>MIQASRVLIFEPSTGLKAPAERARLYFMITATLGANSYEFTDADFESRVILDSTVDMIAQNRANVKPDKLPWLALRTLLSQCIYGGKIDNDFDQVLLDILLDKLFTSNSFDADLILIENIGGNALNMPDETNSKYGLINWVINIKALQKPNCIGLSNNAEKMLIAERGQEFIRKMIKVSDDELAYEADDLERNKQAPTWMVQFSGQCKSWLDALPQQLQRLRRTKENVRDPWAGYVHTYHKNGGRTINIKAFTLTDLRAIGVLCEADEIKLTDEVHVGVPRLQFAWTLEKHSPSSVVVPVYLYSNGQNFCSDFICYQFDLIILC</sequence>
<accession>A0ABD2K3P8</accession>
<dbReference type="InterPro" id="IPR041658">
    <property type="entry name" value="AAA_lid_11"/>
</dbReference>
<keyword evidence="3" id="KW-1185">Reference proteome</keyword>
<dbReference type="Pfam" id="PF18198">
    <property type="entry name" value="AAA_lid_11"/>
    <property type="match status" value="1"/>
</dbReference>
<dbReference type="InterPro" id="IPR042219">
    <property type="entry name" value="AAA_lid_11_sf"/>
</dbReference>
<dbReference type="Gene3D" id="1.20.1270.280">
    <property type="match status" value="1"/>
</dbReference>
<organism evidence="2 3">
    <name type="scientific">Heterodera schachtii</name>
    <name type="common">Sugarbeet cyst nematode worm</name>
    <name type="synonym">Tylenchus schachtii</name>
    <dbReference type="NCBI Taxonomy" id="97005"/>
    <lineage>
        <taxon>Eukaryota</taxon>
        <taxon>Metazoa</taxon>
        <taxon>Ecdysozoa</taxon>
        <taxon>Nematoda</taxon>
        <taxon>Chromadorea</taxon>
        <taxon>Rhabditida</taxon>
        <taxon>Tylenchina</taxon>
        <taxon>Tylenchomorpha</taxon>
        <taxon>Tylenchoidea</taxon>
        <taxon>Heteroderidae</taxon>
        <taxon>Heteroderinae</taxon>
        <taxon>Heterodera</taxon>
    </lineage>
</organism>
<evidence type="ECO:0000313" key="2">
    <source>
        <dbReference type="EMBL" id="KAL3097515.1"/>
    </source>
</evidence>
<dbReference type="AlphaFoldDB" id="A0ABD2K3P8"/>
<evidence type="ECO:0000259" key="1">
    <source>
        <dbReference type="Pfam" id="PF18198"/>
    </source>
</evidence>
<comment type="caution">
    <text evidence="2">The sequence shown here is derived from an EMBL/GenBank/DDBJ whole genome shotgun (WGS) entry which is preliminary data.</text>
</comment>
<dbReference type="Proteomes" id="UP001620645">
    <property type="component" value="Unassembled WGS sequence"/>
</dbReference>
<protein>
    <recommendedName>
        <fullName evidence="1">Dynein heavy chain AAA lid domain-containing protein</fullName>
    </recommendedName>
</protein>
<evidence type="ECO:0000313" key="3">
    <source>
        <dbReference type="Proteomes" id="UP001620645"/>
    </source>
</evidence>
<dbReference type="PANTHER" id="PTHR45703:SF36">
    <property type="entry name" value="DYNEIN HEAVY CHAIN, CYTOPLASMIC"/>
    <property type="match status" value="1"/>
</dbReference>
<proteinExistence type="predicted"/>
<dbReference type="Gene3D" id="1.10.8.720">
    <property type="entry name" value="Region D6 of dynein motor"/>
    <property type="match status" value="1"/>
</dbReference>